<organism evidence="16 17">
    <name type="scientific">Chinstrap penguin adenovirus 2</name>
    <dbReference type="NCBI Taxonomy" id="1434088"/>
    <lineage>
        <taxon>Viruses</taxon>
        <taxon>Varidnaviria</taxon>
        <taxon>Bamfordvirae</taxon>
        <taxon>Preplasmiviricota</taxon>
        <taxon>Polisuviricotina</taxon>
        <taxon>Pharingeaviricetes</taxon>
        <taxon>Rowavirales</taxon>
        <taxon>Adenoviridae</taxon>
        <taxon>Siadenovirus</taxon>
        <taxon>Siadenovirus spheniscidae</taxon>
        <taxon>Penguin siadenovirus A</taxon>
    </lineage>
</organism>
<keyword evidence="6" id="KW-0832">Ubl conjugation</keyword>
<evidence type="ECO:0000256" key="8">
    <source>
        <dbReference type="ARBA" id="ARBA00022921"/>
    </source>
</evidence>
<evidence type="ECO:0000256" key="7">
    <source>
        <dbReference type="ARBA" id="ARBA00022844"/>
    </source>
</evidence>
<keyword evidence="4" id="KW-1162">Viral penetration into host cytoplasm</keyword>
<keyword evidence="9" id="KW-0118">Viral capsid assembly</keyword>
<dbReference type="InterPro" id="IPR004243">
    <property type="entry name" value="McpVI"/>
</dbReference>
<evidence type="ECO:0000313" key="16">
    <source>
        <dbReference type="EMBL" id="ALB78145.1"/>
    </source>
</evidence>
<evidence type="ECO:0000256" key="5">
    <source>
        <dbReference type="ARBA" id="ARBA00022612"/>
    </source>
</evidence>
<evidence type="ECO:0000256" key="15">
    <source>
        <dbReference type="ARBA" id="ARBA00023296"/>
    </source>
</evidence>
<evidence type="ECO:0000256" key="9">
    <source>
        <dbReference type="ARBA" id="ARBA00022950"/>
    </source>
</evidence>
<dbReference type="GO" id="GO:0039664">
    <property type="term" value="P:lysis of host organelle involved in viral entry into host cell"/>
    <property type="evidence" value="ECO:0007669"/>
    <property type="project" value="UniProtKB-KW"/>
</dbReference>
<keyword evidence="10" id="KW-1177">Microtubular inwards viral transport</keyword>
<keyword evidence="1" id="KW-0167">Capsid protein</keyword>
<keyword evidence="8" id="KW-0426">Late protein</keyword>
<keyword evidence="12" id="KW-1176">Cytoplasmic inwards viral transport</keyword>
<dbReference type="GO" id="GO:0043657">
    <property type="term" value="C:host cell"/>
    <property type="evidence" value="ECO:0007669"/>
    <property type="project" value="GOC"/>
</dbReference>
<dbReference type="Pfam" id="PF02993">
    <property type="entry name" value="MCPVI"/>
    <property type="match status" value="1"/>
</dbReference>
<keyword evidence="2" id="KW-1048">Host nucleus</keyword>
<evidence type="ECO:0000256" key="13">
    <source>
        <dbReference type="ARBA" id="ARBA00023157"/>
    </source>
</evidence>
<name>A0A161CH90_9ADEN</name>
<evidence type="ECO:0000256" key="4">
    <source>
        <dbReference type="ARBA" id="ARBA00022595"/>
    </source>
</evidence>
<evidence type="ECO:0000256" key="12">
    <source>
        <dbReference type="ARBA" id="ARBA00023120"/>
    </source>
</evidence>
<keyword evidence="13" id="KW-1015">Disulfide bond</keyword>
<evidence type="ECO:0000256" key="2">
    <source>
        <dbReference type="ARBA" id="ARBA00022562"/>
    </source>
</evidence>
<evidence type="ECO:0000256" key="14">
    <source>
        <dbReference type="ARBA" id="ARBA00023200"/>
    </source>
</evidence>
<dbReference type="Proteomes" id="UP000150550">
    <property type="component" value="Segment"/>
</dbReference>
<evidence type="ECO:0000313" key="17">
    <source>
        <dbReference type="Proteomes" id="UP000150550"/>
    </source>
</evidence>
<evidence type="ECO:0000256" key="10">
    <source>
        <dbReference type="ARBA" id="ARBA00022952"/>
    </source>
</evidence>
<keyword evidence="15" id="KW-1160">Virus entry into host cell</keyword>
<dbReference type="GO" id="GO:0019028">
    <property type="term" value="C:viral capsid"/>
    <property type="evidence" value="ECO:0007669"/>
    <property type="project" value="UniProtKB-KW"/>
</dbReference>
<evidence type="ECO:0000256" key="1">
    <source>
        <dbReference type="ARBA" id="ARBA00022561"/>
    </source>
</evidence>
<dbReference type="KEGG" id="vg:39105701"/>
<keyword evidence="5" id="KW-1188">Viral release from host cell</keyword>
<gene>
    <name evidence="16" type="ORF">CSPAdV-2_gp10</name>
</gene>
<dbReference type="EMBL" id="KP144329">
    <property type="protein sequence ID" value="ALB78145.1"/>
    <property type="molecule type" value="Genomic_DNA"/>
</dbReference>
<evidence type="ECO:0000256" key="3">
    <source>
        <dbReference type="ARBA" id="ARBA00022581"/>
    </source>
</evidence>
<keyword evidence="17" id="KW-1185">Reference proteome</keyword>
<keyword evidence="3" id="KW-0945">Host-virus interaction</keyword>
<keyword evidence="7" id="KW-0946">Virion</keyword>
<evidence type="ECO:0000256" key="11">
    <source>
        <dbReference type="ARBA" id="ARBA00023099"/>
    </source>
</evidence>
<reference evidence="16 17" key="1">
    <citation type="submission" date="2014-11" db="EMBL/GenBank/DDBJ databases">
        <title>Analysis of complete genome sequence of novel adenoviruses in Antarctic penguin.</title>
        <authorList>
            <person name="Lee S.-Y."/>
            <person name="Song J.-W."/>
        </authorList>
    </citation>
    <scope>NUCLEOTIDE SEQUENCE [LARGE SCALE GENOMIC DNA]</scope>
    <source>
        <strain evidence="16">CSPAdV_2</strain>
    </source>
</reference>
<keyword evidence="11" id="KW-1174">Viral penetration via lysis of host organellar membrane</keyword>
<proteinExistence type="predicted"/>
<sequence>MYANLAPRLGQTSFEALSVGSTDLRGGKINWGSLGSSISNAFRTTGRFISNAASKFANSRTFRDIQSGINDSGLIRNVAGLAGDTINSLVDLGRLKVDSELQRLRNSVLNTIPADQLAQILQNYQQTHDRVTIQEPEPLPLPAPVIQPRKRPLIEEVEDDVDVEPVPIVPVPAVPIQAVSPPPTPVYTVPTKRIRGTGNAEWQIHLNNMLGQGVRYTSSNQCY</sequence>
<accession>A0A161CH90</accession>
<protein>
    <submittedName>
        <fullName evidence="16">PVI protein</fullName>
    </submittedName>
</protein>
<evidence type="ECO:0000256" key="6">
    <source>
        <dbReference type="ARBA" id="ARBA00022843"/>
    </source>
</evidence>
<keyword evidence="14" id="KW-1035">Host cytoplasm</keyword>
<dbReference type="GO" id="GO:0075521">
    <property type="term" value="P:microtubule-dependent intracellular transport of viral material towards nucleus"/>
    <property type="evidence" value="ECO:0007669"/>
    <property type="project" value="UniProtKB-KW"/>
</dbReference>